<gene>
    <name evidence="1" type="ORF">FHK82_16640</name>
</gene>
<sequence>MATPHIDTAIPVRRYQLGSFLVNILGDIKSDDPTRYRYIMALLDEGEVTPCLYVTAELNRSDETHQGRYRVRVLLNDQEKEMGSGDEWGDIENFALYSMGIAAKLYQLGDEEPRRLL</sequence>
<dbReference type="Proteomes" id="UP000317355">
    <property type="component" value="Unassembled WGS sequence"/>
</dbReference>
<organism evidence="1 2">
    <name type="scientific">Sedimenticola thiotaurini</name>
    <dbReference type="NCBI Taxonomy" id="1543721"/>
    <lineage>
        <taxon>Bacteria</taxon>
        <taxon>Pseudomonadati</taxon>
        <taxon>Pseudomonadota</taxon>
        <taxon>Gammaproteobacteria</taxon>
        <taxon>Chromatiales</taxon>
        <taxon>Sedimenticolaceae</taxon>
        <taxon>Sedimenticola</taxon>
    </lineage>
</organism>
<dbReference type="AlphaFoldDB" id="A0A558CMT0"/>
<dbReference type="EMBL" id="VMRY01000112">
    <property type="protein sequence ID" value="TVT50048.1"/>
    <property type="molecule type" value="Genomic_DNA"/>
</dbReference>
<proteinExistence type="predicted"/>
<name>A0A558CMT0_9GAMM</name>
<comment type="caution">
    <text evidence="1">The sequence shown here is derived from an EMBL/GenBank/DDBJ whole genome shotgun (WGS) entry which is preliminary data.</text>
</comment>
<reference evidence="1 2" key="1">
    <citation type="submission" date="2019-07" db="EMBL/GenBank/DDBJ databases">
        <title>The pathways for chlorine oxyanion respiration interact through the shared metabolite chlorate.</title>
        <authorList>
            <person name="Barnum T.P."/>
            <person name="Cheng Y."/>
            <person name="Hill K.A."/>
            <person name="Lucas L.N."/>
            <person name="Carlson H.K."/>
            <person name="Coates J.D."/>
        </authorList>
    </citation>
    <scope>NUCLEOTIDE SEQUENCE [LARGE SCALE GENOMIC DNA]</scope>
    <source>
        <strain evidence="1">BK-3</strain>
    </source>
</reference>
<accession>A0A558CMT0</accession>
<evidence type="ECO:0000313" key="2">
    <source>
        <dbReference type="Proteomes" id="UP000317355"/>
    </source>
</evidence>
<evidence type="ECO:0000313" key="1">
    <source>
        <dbReference type="EMBL" id="TVT50048.1"/>
    </source>
</evidence>
<protein>
    <submittedName>
        <fullName evidence="1">Uncharacterized protein</fullName>
    </submittedName>
</protein>